<evidence type="ECO:0000259" key="3">
    <source>
        <dbReference type="Pfam" id="PF25000"/>
    </source>
</evidence>
<feature type="compositionally biased region" description="Low complexity" evidence="1">
    <location>
        <begin position="179"/>
        <end position="194"/>
    </location>
</feature>
<dbReference type="Proteomes" id="UP000236754">
    <property type="component" value="Unassembled WGS sequence"/>
</dbReference>
<dbReference type="Pfam" id="PF13374">
    <property type="entry name" value="TPR_10"/>
    <property type="match status" value="2"/>
</dbReference>
<evidence type="ECO:0000259" key="2">
    <source>
        <dbReference type="Pfam" id="PF13676"/>
    </source>
</evidence>
<feature type="region of interest" description="Disordered" evidence="1">
    <location>
        <begin position="349"/>
        <end position="368"/>
    </location>
</feature>
<protein>
    <submittedName>
        <fullName evidence="4">NB-ARC domain-containing protein</fullName>
    </submittedName>
</protein>
<organism evidence="4 5">
    <name type="scientific">Actinacidiphila yanglinensis</name>
    <dbReference type="NCBI Taxonomy" id="310779"/>
    <lineage>
        <taxon>Bacteria</taxon>
        <taxon>Bacillati</taxon>
        <taxon>Actinomycetota</taxon>
        <taxon>Actinomycetes</taxon>
        <taxon>Kitasatosporales</taxon>
        <taxon>Streptomycetaceae</taxon>
        <taxon>Actinacidiphila</taxon>
    </lineage>
</organism>
<dbReference type="InterPro" id="IPR000157">
    <property type="entry name" value="TIR_dom"/>
</dbReference>
<accession>A0A1H5VIP4</accession>
<dbReference type="Gene3D" id="3.40.50.300">
    <property type="entry name" value="P-loop containing nucleotide triphosphate hydrolases"/>
    <property type="match status" value="1"/>
</dbReference>
<dbReference type="InterPro" id="IPR056681">
    <property type="entry name" value="DUF7779"/>
</dbReference>
<dbReference type="Gene3D" id="1.25.40.10">
    <property type="entry name" value="Tetratricopeptide repeat domain"/>
    <property type="match status" value="3"/>
</dbReference>
<evidence type="ECO:0000313" key="4">
    <source>
        <dbReference type="EMBL" id="SEF87090.1"/>
    </source>
</evidence>
<dbReference type="InterPro" id="IPR027417">
    <property type="entry name" value="P-loop_NTPase"/>
</dbReference>
<dbReference type="NCBIfam" id="NF040586">
    <property type="entry name" value="FxSxx_TPR"/>
    <property type="match status" value="1"/>
</dbReference>
<dbReference type="SUPFAM" id="SSF48452">
    <property type="entry name" value="TPR-like"/>
    <property type="match status" value="2"/>
</dbReference>
<dbReference type="InterPro" id="IPR053137">
    <property type="entry name" value="NLR-like"/>
</dbReference>
<dbReference type="Pfam" id="PF13424">
    <property type="entry name" value="TPR_12"/>
    <property type="match status" value="2"/>
</dbReference>
<gene>
    <name evidence="4" type="ORF">SAMN05216223_102315</name>
</gene>
<feature type="region of interest" description="Disordered" evidence="1">
    <location>
        <begin position="133"/>
        <end position="218"/>
    </location>
</feature>
<dbReference type="EMBL" id="FNVU01000002">
    <property type="protein sequence ID" value="SEF87090.1"/>
    <property type="molecule type" value="Genomic_DNA"/>
</dbReference>
<dbReference type="InterPro" id="IPR011990">
    <property type="entry name" value="TPR-like_helical_dom_sf"/>
</dbReference>
<proteinExistence type="predicted"/>
<evidence type="ECO:0000256" key="1">
    <source>
        <dbReference type="SAM" id="MobiDB-lite"/>
    </source>
</evidence>
<evidence type="ECO:0000313" key="5">
    <source>
        <dbReference type="Proteomes" id="UP000236754"/>
    </source>
</evidence>
<feature type="domain" description="DUF7779" evidence="3">
    <location>
        <begin position="619"/>
        <end position="714"/>
    </location>
</feature>
<reference evidence="4 5" key="1">
    <citation type="submission" date="2016-10" db="EMBL/GenBank/DDBJ databases">
        <authorList>
            <person name="de Groot N.N."/>
        </authorList>
    </citation>
    <scope>NUCLEOTIDE SEQUENCE [LARGE SCALE GENOMIC DNA]</scope>
    <source>
        <strain evidence="4 5">CGMCC 4.2023</strain>
    </source>
</reference>
<feature type="domain" description="TIR" evidence="2">
    <location>
        <begin position="219"/>
        <end position="329"/>
    </location>
</feature>
<dbReference type="InterPro" id="IPR035897">
    <property type="entry name" value="Toll_tir_struct_dom_sf"/>
</dbReference>
<sequence length="1205" mass="128594">MSGPRNTSGNASENGAGVRLRVEPVVGRPRVAEAGRGYLVTVDLRSTGAPDAWPYEQEEFAFGIALEGAPQLLCEALGHPAVVLHRFGGTYGPARFVVTAGSEPGPALLRLSVFNAHGVPVRTTGLPVEVVPAGTDPVEGTAQGGTVRTPVPGKPGEGAAPGSFGAGRFGDGPFGGGETPAPGATGPDVPASAPEPVPRPRRAAHGGPSGVPGAPPEHVTLSYAGPNRAWAVWIGALLERHGVRVSMQRWDVAPRAGIEEGLRDLLLSGGTALLVLSESYVAGRPAREWNSALRAVVPPNSDRIAAVSLTPAALPSATALLAASDLWALDAGEAERRVLVRLGIPPGEDDAAAGSGRPGPRYPLEQPAVWGEVPPRNRRFTGRESLLFGLHEQLSGAEPGAGVATLHGLSGVGKTHIATEYAYRFGPEYDVVWWVRASERGTLREKLAGLAPALGLVTGREYGERLRAVRDALRRGEPYLRWLVVLDGADYPEDVHDLVPTGPGHVLITSQNRGWGEHNSALIEVPVYTRDESVAFVRRRAPRLDAADAEKLAEVLGDLALALDQNAGALDDSNMLVDEYVELLRRGADVESGLKVAPDFRMTYFTAFSILLNRLGEDRPEAVELLRLCVFFAPGPIPVRLLRGVPGADATPELARLTADPEIWDAAIEKLAQWSVIQSDPRQTTAEEPSGAGEAIQMHRLVHQAVRNEMAPDEYGRYARAVGGALVAADPGRPNDPSQWARYAEIVPHLEASGALVSTVPAVRTTVIRCLRYLFLSGEYGAGLRIASRANEYWPQMLDPGDSLLWDLSHNRANLLRALGEYTESETLDRAAYEQLSADRDGTDPLVLRAAGSLAADLRHLGHYGEALEFAELVEDGYAATDDTGGGLMARNNTAVTYRLLGRYADALRLDQETLGALGTWLGPRHARTLSSQDSHAHDLRLLGRYGEALRAQERTCALHAEVLGPDNPQSLRAEHNLAECERHAGDRARAFATLGRLLNRCERVLGDTDPLTLRVAASYSCHERAHGDPDRARELAASVLDRYRRQLGVRHPYTAGALANHALVRRVAGEWDEACAEAEEALDAMGLALGEAHPWALGCALNAAVARLAVGRGADATALSRATDATAADVLGGEHPLTLACRTALVACLREGGALGEEGTLGEADAIERRVLDDLTRTLGTGHPRTVEARSRALPYWDFEAFSA</sequence>
<dbReference type="GO" id="GO:0007165">
    <property type="term" value="P:signal transduction"/>
    <property type="evidence" value="ECO:0007669"/>
    <property type="project" value="InterPro"/>
</dbReference>
<name>A0A1H5VIP4_9ACTN</name>
<dbReference type="AlphaFoldDB" id="A0A1H5VIP4"/>
<keyword evidence="5" id="KW-1185">Reference proteome</keyword>
<dbReference type="PANTHER" id="PTHR46082">
    <property type="entry name" value="ATP/GTP-BINDING PROTEIN-RELATED"/>
    <property type="match status" value="1"/>
</dbReference>
<dbReference type="Pfam" id="PF25000">
    <property type="entry name" value="DUF7779"/>
    <property type="match status" value="1"/>
</dbReference>
<dbReference type="SUPFAM" id="SSF52200">
    <property type="entry name" value="Toll/Interleukin receptor TIR domain"/>
    <property type="match status" value="1"/>
</dbReference>
<dbReference type="Pfam" id="PF13676">
    <property type="entry name" value="TIR_2"/>
    <property type="match status" value="1"/>
</dbReference>
<feature type="compositionally biased region" description="Gly residues" evidence="1">
    <location>
        <begin position="164"/>
        <end position="178"/>
    </location>
</feature>
<dbReference type="PANTHER" id="PTHR46082:SF6">
    <property type="entry name" value="AAA+ ATPASE DOMAIN-CONTAINING PROTEIN-RELATED"/>
    <property type="match status" value="1"/>
</dbReference>
<dbReference type="SUPFAM" id="SSF52540">
    <property type="entry name" value="P-loop containing nucleoside triphosphate hydrolases"/>
    <property type="match status" value="1"/>
</dbReference>